<dbReference type="PANTHER" id="PTHR33120">
    <property type="entry name" value="EXPRESSED PROTEIN-RELATED"/>
    <property type="match status" value="1"/>
</dbReference>
<dbReference type="AlphaFoldDB" id="K3Y3Q1"/>
<dbReference type="InterPro" id="IPR022059">
    <property type="entry name" value="DUF3615"/>
</dbReference>
<dbReference type="OMA" id="TSTGRCY"/>
<evidence type="ECO:0000313" key="3">
    <source>
        <dbReference type="EnsemblPlants" id="KQL09730"/>
    </source>
</evidence>
<dbReference type="HOGENOM" id="CLU_011465_3_0_1"/>
<dbReference type="PANTHER" id="PTHR33120:SF42">
    <property type="entry name" value="OS12G0105000 PROTEIN"/>
    <property type="match status" value="1"/>
</dbReference>
<feature type="domain" description="DUF3615" evidence="1">
    <location>
        <begin position="494"/>
        <end position="609"/>
    </location>
</feature>
<dbReference type="eggNOG" id="ENOG502R3AP">
    <property type="taxonomic scope" value="Eukaryota"/>
</dbReference>
<dbReference type="Gramene" id="KQL09730">
    <property type="protein sequence ID" value="KQL09730"/>
    <property type="gene ID" value="SETIT_008839mg"/>
</dbReference>
<protein>
    <submittedName>
        <fullName evidence="3">Uncharacterized protein</fullName>
    </submittedName>
</protein>
<name>K3Y3Q1_SETIT</name>
<dbReference type="Pfam" id="PF12274">
    <property type="entry name" value="DUF3615"/>
    <property type="match status" value="1"/>
</dbReference>
<evidence type="ECO:0000313" key="4">
    <source>
        <dbReference type="Proteomes" id="UP000004995"/>
    </source>
</evidence>
<dbReference type="Pfam" id="PF20235">
    <property type="entry name" value="PIR2-like_helical"/>
    <property type="match status" value="2"/>
</dbReference>
<organism evidence="3 4">
    <name type="scientific">Setaria italica</name>
    <name type="common">Foxtail millet</name>
    <name type="synonym">Panicum italicum</name>
    <dbReference type="NCBI Taxonomy" id="4555"/>
    <lineage>
        <taxon>Eukaryota</taxon>
        <taxon>Viridiplantae</taxon>
        <taxon>Streptophyta</taxon>
        <taxon>Embryophyta</taxon>
        <taxon>Tracheophyta</taxon>
        <taxon>Spermatophyta</taxon>
        <taxon>Magnoliopsida</taxon>
        <taxon>Liliopsida</taxon>
        <taxon>Poales</taxon>
        <taxon>Poaceae</taxon>
        <taxon>PACMAD clade</taxon>
        <taxon>Panicoideae</taxon>
        <taxon>Panicodae</taxon>
        <taxon>Paniceae</taxon>
        <taxon>Cenchrinae</taxon>
        <taxon>Setaria</taxon>
    </lineage>
</organism>
<dbReference type="InterPro" id="IPR046527">
    <property type="entry name" value="PIR2-like_helical"/>
</dbReference>
<dbReference type="Proteomes" id="UP000004995">
    <property type="component" value="Unassembled WGS sequence"/>
</dbReference>
<reference evidence="4" key="1">
    <citation type="journal article" date="2012" name="Nat. Biotechnol.">
        <title>Reference genome sequence of the model plant Setaria.</title>
        <authorList>
            <person name="Bennetzen J.L."/>
            <person name="Schmutz J."/>
            <person name="Wang H."/>
            <person name="Percifield R."/>
            <person name="Hawkins J."/>
            <person name="Pontaroli A.C."/>
            <person name="Estep M."/>
            <person name="Feng L."/>
            <person name="Vaughn J.N."/>
            <person name="Grimwood J."/>
            <person name="Jenkins J."/>
            <person name="Barry K."/>
            <person name="Lindquist E."/>
            <person name="Hellsten U."/>
            <person name="Deshpande S."/>
            <person name="Wang X."/>
            <person name="Wu X."/>
            <person name="Mitros T."/>
            <person name="Triplett J."/>
            <person name="Yang X."/>
            <person name="Ye C.Y."/>
            <person name="Mauro-Herrera M."/>
            <person name="Wang L."/>
            <person name="Li P."/>
            <person name="Sharma M."/>
            <person name="Sharma R."/>
            <person name="Ronald P.C."/>
            <person name="Panaud O."/>
            <person name="Kellogg E.A."/>
            <person name="Brutnell T.P."/>
            <person name="Doust A.N."/>
            <person name="Tuskan G.A."/>
            <person name="Rokhsar D."/>
            <person name="Devos K.M."/>
        </authorList>
    </citation>
    <scope>NUCLEOTIDE SEQUENCE [LARGE SCALE GENOMIC DNA]</scope>
    <source>
        <strain evidence="4">cv. Yugu1</strain>
    </source>
</reference>
<sequence>MSLGGVLRFPRRGQSSCFHHWEYPPAVAPRSTVEDIILQAVDLLPVEEMPVLLRCVVGGGGCLGVLDPVSNVVLNAVSYLDRLERPPAEELARRALLSGYEQQREERLNQIQESTDMASFRKQWLQSACIEAMDGLTEFMENYFRYLSRAQAARYLRLAAMDLTLAVHLVHHDRFAAPTTQPCVFSDLSNNRMLAALKLAALEIKLWAPVDDLLLLATSRYPRDLLEEATAPLLRRQKLGEGPAPTSQQGDCEYIRCLRLCLVDTTHVLYLEALARLPTATARRHIRGLMLAGHCYGLLDPVSNIILNSIWYDITFPPPAAAAAGGEILDNRCLLRVERRSLDGLVALVGAAALLSEHEAIEYLCYASCDLSDNDVLQTAMLDALSSSSTQGNLLFATAAEAAKHPQPLALGKFLASIAPEQLDRLRSLLKPRTTTVLSGTSIEEIYELLRGWHPFSPASSLVPELSPEASRTLASKKEAFNELLRFIRGVLDELLHRYAASHPKEPRYDLGVVCGLAVADRCSLGAPCYHVNFLAASAIPDDDHQHGDRRQTLFFAEFGRLGTRLDYSIRDRRLDESKPAFCRPVALSAHHLGRCSLCEGRSSRILHPATGSYHTNAGKDVNGATIPFRYWNNTFGPGLEVSVGGEQLQSDFVYFDQRASAFNQYSDS</sequence>
<accession>K3Y3Q1</accession>
<dbReference type="EnsemblPlants" id="KQL09730">
    <property type="protein sequence ID" value="KQL09730"/>
    <property type="gene ID" value="SETIT_008839mg"/>
</dbReference>
<evidence type="ECO:0000259" key="2">
    <source>
        <dbReference type="Pfam" id="PF20235"/>
    </source>
</evidence>
<proteinExistence type="predicted"/>
<feature type="domain" description="PIR2-like helical" evidence="2">
    <location>
        <begin position="266"/>
        <end position="374"/>
    </location>
</feature>
<dbReference type="InParanoid" id="K3Y3Q1"/>
<evidence type="ECO:0000259" key="1">
    <source>
        <dbReference type="Pfam" id="PF12274"/>
    </source>
</evidence>
<keyword evidence="4" id="KW-1185">Reference proteome</keyword>
<feature type="domain" description="PIR2-like helical" evidence="2">
    <location>
        <begin position="34"/>
        <end position="170"/>
    </location>
</feature>
<reference evidence="3" key="2">
    <citation type="submission" date="2018-08" db="UniProtKB">
        <authorList>
            <consortium name="EnsemblPlants"/>
        </authorList>
    </citation>
    <scope>IDENTIFICATION</scope>
    <source>
        <strain evidence="3">Yugu1</strain>
    </source>
</reference>
<dbReference type="EMBL" id="AGNK02002260">
    <property type="status" value="NOT_ANNOTATED_CDS"/>
    <property type="molecule type" value="Genomic_DNA"/>
</dbReference>